<feature type="compositionally biased region" description="Polar residues" evidence="1">
    <location>
        <begin position="14"/>
        <end position="23"/>
    </location>
</feature>
<reference evidence="2 3" key="1">
    <citation type="submission" date="2014-10" db="EMBL/GenBank/DDBJ databases">
        <title>Draft genome of the hookworm Ancylostoma caninum.</title>
        <authorList>
            <person name="Mitreva M."/>
        </authorList>
    </citation>
    <scope>NUCLEOTIDE SEQUENCE [LARGE SCALE GENOMIC DNA]</scope>
    <source>
        <strain evidence="2 3">Baltimore</strain>
    </source>
</reference>
<proteinExistence type="predicted"/>
<dbReference type="Proteomes" id="UP000252519">
    <property type="component" value="Unassembled WGS sequence"/>
</dbReference>
<keyword evidence="3" id="KW-1185">Reference proteome</keyword>
<comment type="caution">
    <text evidence="2">The sequence shown here is derived from an EMBL/GenBank/DDBJ whole genome shotgun (WGS) entry which is preliminary data.</text>
</comment>
<name>A0A368G2Y7_ANCCA</name>
<dbReference type="EMBL" id="JOJR01000511">
    <property type="protein sequence ID" value="RCN36947.1"/>
    <property type="molecule type" value="Genomic_DNA"/>
</dbReference>
<dbReference type="AlphaFoldDB" id="A0A368G2Y7"/>
<gene>
    <name evidence="2" type="ORF">ANCCAN_17159</name>
</gene>
<feature type="region of interest" description="Disordered" evidence="1">
    <location>
        <begin position="1"/>
        <end position="23"/>
    </location>
</feature>
<protein>
    <submittedName>
        <fullName evidence="2">Uncharacterized protein</fullName>
    </submittedName>
</protein>
<sequence length="46" mass="5209">MLPTTEVAPPTPTSPSQMKSPLTETRRMAFANSKRFPFTAWLRLIC</sequence>
<evidence type="ECO:0000256" key="1">
    <source>
        <dbReference type="SAM" id="MobiDB-lite"/>
    </source>
</evidence>
<evidence type="ECO:0000313" key="2">
    <source>
        <dbReference type="EMBL" id="RCN36947.1"/>
    </source>
</evidence>
<evidence type="ECO:0000313" key="3">
    <source>
        <dbReference type="Proteomes" id="UP000252519"/>
    </source>
</evidence>
<accession>A0A368G2Y7</accession>
<organism evidence="2 3">
    <name type="scientific">Ancylostoma caninum</name>
    <name type="common">Dog hookworm</name>
    <dbReference type="NCBI Taxonomy" id="29170"/>
    <lineage>
        <taxon>Eukaryota</taxon>
        <taxon>Metazoa</taxon>
        <taxon>Ecdysozoa</taxon>
        <taxon>Nematoda</taxon>
        <taxon>Chromadorea</taxon>
        <taxon>Rhabditida</taxon>
        <taxon>Rhabditina</taxon>
        <taxon>Rhabditomorpha</taxon>
        <taxon>Strongyloidea</taxon>
        <taxon>Ancylostomatidae</taxon>
        <taxon>Ancylostomatinae</taxon>
        <taxon>Ancylostoma</taxon>
    </lineage>
</organism>